<gene>
    <name evidence="1" type="ORF">ACHHYP_06641</name>
</gene>
<evidence type="ECO:0000313" key="1">
    <source>
        <dbReference type="EMBL" id="OQR88770.1"/>
    </source>
</evidence>
<evidence type="ECO:0008006" key="3">
    <source>
        <dbReference type="Google" id="ProtNLM"/>
    </source>
</evidence>
<proteinExistence type="predicted"/>
<evidence type="ECO:0000313" key="2">
    <source>
        <dbReference type="Proteomes" id="UP000243579"/>
    </source>
</evidence>
<dbReference type="STRING" id="1202772.A0A1V9YT35"/>
<organism evidence="1 2">
    <name type="scientific">Achlya hypogyna</name>
    <name type="common">Oomycete</name>
    <name type="synonym">Protoachlya hypogyna</name>
    <dbReference type="NCBI Taxonomy" id="1202772"/>
    <lineage>
        <taxon>Eukaryota</taxon>
        <taxon>Sar</taxon>
        <taxon>Stramenopiles</taxon>
        <taxon>Oomycota</taxon>
        <taxon>Saprolegniomycetes</taxon>
        <taxon>Saprolegniales</taxon>
        <taxon>Achlyaceae</taxon>
        <taxon>Achlya</taxon>
    </lineage>
</organism>
<dbReference type="AlphaFoldDB" id="A0A1V9YT35"/>
<dbReference type="Proteomes" id="UP000243579">
    <property type="component" value="Unassembled WGS sequence"/>
</dbReference>
<reference evidence="1 2" key="1">
    <citation type="journal article" date="2014" name="Genome Biol. Evol.">
        <title>The secreted proteins of Achlya hypogyna and Thraustotheca clavata identify the ancestral oomycete secretome and reveal gene acquisitions by horizontal gene transfer.</title>
        <authorList>
            <person name="Misner I."/>
            <person name="Blouin N."/>
            <person name="Leonard G."/>
            <person name="Richards T.A."/>
            <person name="Lane C.E."/>
        </authorList>
    </citation>
    <scope>NUCLEOTIDE SEQUENCE [LARGE SCALE GENOMIC DNA]</scope>
    <source>
        <strain evidence="1 2">ATCC 48635</strain>
    </source>
</reference>
<name>A0A1V9YT35_ACHHY</name>
<dbReference type="Gene3D" id="3.30.1520.10">
    <property type="entry name" value="Phox-like domain"/>
    <property type="match status" value="1"/>
</dbReference>
<comment type="caution">
    <text evidence="1">The sequence shown here is derived from an EMBL/GenBank/DDBJ whole genome shotgun (WGS) entry which is preliminary data.</text>
</comment>
<dbReference type="InterPro" id="IPR036871">
    <property type="entry name" value="PX_dom_sf"/>
</dbReference>
<dbReference type="CDD" id="cd06093">
    <property type="entry name" value="PX_domain"/>
    <property type="match status" value="1"/>
</dbReference>
<dbReference type="OrthoDB" id="79371at2759"/>
<accession>A0A1V9YT35</accession>
<dbReference type="GO" id="GO:0035091">
    <property type="term" value="F:phosphatidylinositol binding"/>
    <property type="evidence" value="ECO:0007669"/>
    <property type="project" value="InterPro"/>
</dbReference>
<keyword evidence="2" id="KW-1185">Reference proteome</keyword>
<dbReference type="SUPFAM" id="SSF64268">
    <property type="entry name" value="PX domain"/>
    <property type="match status" value="1"/>
</dbReference>
<dbReference type="EMBL" id="JNBR01001099">
    <property type="protein sequence ID" value="OQR88770.1"/>
    <property type="molecule type" value="Genomic_DNA"/>
</dbReference>
<sequence>MPKSKSAFSAAVSEYSEPQGRSYVISGQSINEQGVVLYHIDAQGTTVKKRFNEFKVFHQQLSGVTAVPALPEAGLFTAFQRKNDALIVARAARFQEIIDVAAESAVAHLEAFVGITATISAPPASTHTIIEEVEVAIESTIAEPVAEEAVDQSEVVTDDVAQAEAPACEEAISEPKSVIVEEKTVVVI</sequence>
<protein>
    <recommendedName>
        <fullName evidence="3">PX domain-containing protein</fullName>
    </recommendedName>
</protein>